<dbReference type="PANTHER" id="PTHR14296:SF16">
    <property type="entry name" value="REMODELING AND SPACING FACTOR 1"/>
    <property type="match status" value="1"/>
</dbReference>
<dbReference type="PANTHER" id="PTHR14296">
    <property type="entry name" value="REMODELING AND SPACING FACTOR 1"/>
    <property type="match status" value="1"/>
</dbReference>
<dbReference type="GO" id="GO:0045892">
    <property type="term" value="P:negative regulation of DNA-templated transcription"/>
    <property type="evidence" value="ECO:0007669"/>
    <property type="project" value="TreeGrafter"/>
</dbReference>
<evidence type="ECO:0008006" key="4">
    <source>
        <dbReference type="Google" id="ProtNLM"/>
    </source>
</evidence>
<evidence type="ECO:0000256" key="1">
    <source>
        <dbReference type="SAM" id="MobiDB-lite"/>
    </source>
</evidence>
<evidence type="ECO:0000313" key="2">
    <source>
        <dbReference type="EnsemblMetazoa" id="PPAI006051-PA"/>
    </source>
</evidence>
<dbReference type="VEuPathDB" id="VectorBase:PPAI006051"/>
<name>A0A1B0DDS8_PHLPP</name>
<dbReference type="VEuPathDB" id="VectorBase:PPAPM1_000955"/>
<dbReference type="InterPro" id="IPR028938">
    <property type="entry name" value="Rsf1-like"/>
</dbReference>
<accession>A0A1B0DDS8</accession>
<reference evidence="2" key="1">
    <citation type="submission" date="2022-08" db="UniProtKB">
        <authorList>
            <consortium name="EnsemblMetazoa"/>
        </authorList>
    </citation>
    <scope>IDENTIFICATION</scope>
    <source>
        <strain evidence="2">Israel</strain>
    </source>
</reference>
<dbReference type="Proteomes" id="UP000092462">
    <property type="component" value="Unassembled WGS sequence"/>
</dbReference>
<organism evidence="2 3">
    <name type="scientific">Phlebotomus papatasi</name>
    <name type="common">Sandfly</name>
    <dbReference type="NCBI Taxonomy" id="29031"/>
    <lineage>
        <taxon>Eukaryota</taxon>
        <taxon>Metazoa</taxon>
        <taxon>Ecdysozoa</taxon>
        <taxon>Arthropoda</taxon>
        <taxon>Hexapoda</taxon>
        <taxon>Insecta</taxon>
        <taxon>Pterygota</taxon>
        <taxon>Neoptera</taxon>
        <taxon>Endopterygota</taxon>
        <taxon>Diptera</taxon>
        <taxon>Nematocera</taxon>
        <taxon>Psychodoidea</taxon>
        <taxon>Psychodidae</taxon>
        <taxon>Phlebotomus</taxon>
        <taxon>Phlebotomus</taxon>
    </lineage>
</organism>
<feature type="compositionally biased region" description="Basic and acidic residues" evidence="1">
    <location>
        <begin position="241"/>
        <end position="285"/>
    </location>
</feature>
<sequence length="291" mass="33301">MASEKDAHCVDDPNFAIICAFLDKFAPICGVEHPNVQEMQTMLEDMEEVAPELMDLHIKLMRKTKYTVRPDRWERSLVKFSHSFSNVDAWELEKFGYKKLRLPVRLRILKALLETQFDSNIRFKTAVNAIAANELRPQPLGRDKEGNAYWSTLDQKCNLRIYQEHLDEETWRVVATNREELVKLIAILNGNEPVVPNLEGLVDEDSSSNSNNLLLKGEHVLVKQDSNSTSLSDDALLLKKKPQEEIKSEDPPEITEKQPPSNKDEKVVEKSSSEEEDEPLVKPAEKILPQI</sequence>
<evidence type="ECO:0000313" key="3">
    <source>
        <dbReference type="Proteomes" id="UP000092462"/>
    </source>
</evidence>
<keyword evidence="3" id="KW-1185">Reference proteome</keyword>
<dbReference type="EnsemblMetazoa" id="PPAI006051-RA">
    <property type="protein sequence ID" value="PPAI006051-PA"/>
    <property type="gene ID" value="PPAI006051"/>
</dbReference>
<proteinExistence type="predicted"/>
<dbReference type="GO" id="GO:0031213">
    <property type="term" value="C:RSF complex"/>
    <property type="evidence" value="ECO:0007669"/>
    <property type="project" value="InterPro"/>
</dbReference>
<protein>
    <recommendedName>
        <fullName evidence="4">Remodeling and spacing factor 1</fullName>
    </recommendedName>
</protein>
<dbReference type="EMBL" id="AJVK01032229">
    <property type="status" value="NOT_ANNOTATED_CDS"/>
    <property type="molecule type" value="Genomic_DNA"/>
</dbReference>
<dbReference type="AlphaFoldDB" id="A0A1B0DDS8"/>
<dbReference type="GO" id="GO:0042393">
    <property type="term" value="F:histone binding"/>
    <property type="evidence" value="ECO:0007669"/>
    <property type="project" value="TreeGrafter"/>
</dbReference>
<feature type="region of interest" description="Disordered" evidence="1">
    <location>
        <begin position="231"/>
        <end position="291"/>
    </location>
</feature>